<evidence type="ECO:0000313" key="3">
    <source>
        <dbReference type="Proteomes" id="UP001159363"/>
    </source>
</evidence>
<reference evidence="2 3" key="1">
    <citation type="submission" date="2023-02" db="EMBL/GenBank/DDBJ databases">
        <title>LHISI_Scaffold_Assembly.</title>
        <authorList>
            <person name="Stuart O.P."/>
            <person name="Cleave R."/>
            <person name="Magrath M.J.L."/>
            <person name="Mikheyev A.S."/>
        </authorList>
    </citation>
    <scope>NUCLEOTIDE SEQUENCE [LARGE SCALE GENOMIC DNA]</scope>
    <source>
        <strain evidence="2">Daus_M_001</strain>
        <tissue evidence="2">Leg muscle</tissue>
    </source>
</reference>
<dbReference type="Pfam" id="PF20700">
    <property type="entry name" value="Mutator"/>
    <property type="match status" value="1"/>
</dbReference>
<evidence type="ECO:0000259" key="1">
    <source>
        <dbReference type="Pfam" id="PF20700"/>
    </source>
</evidence>
<accession>A0ABQ9HLB0</accession>
<gene>
    <name evidence="2" type="ORF">PR048_016551</name>
</gene>
<proteinExistence type="predicted"/>
<name>A0ABQ9HLB0_9NEOP</name>
<dbReference type="InterPro" id="IPR049012">
    <property type="entry name" value="Mutator_transp_dom"/>
</dbReference>
<sequence>MCEAAEEEAKMVIEADGVDNEGHPMITVVANGAWSKCSYKTKYNSLSGLGSTIGYRIKKVLFIGMRNKYCTVSVHSSATDAKNTVASHKCAKNWSGSSASMEQDVIVEGMLQSIGMHGLVYRKFMLSPTGQQELVWVISINGARCNC</sequence>
<comment type="caution">
    <text evidence="2">The sequence shown here is derived from an EMBL/GenBank/DDBJ whole genome shotgun (WGS) entry which is preliminary data.</text>
</comment>
<feature type="domain" description="Mutator-like transposase" evidence="1">
    <location>
        <begin position="2"/>
        <end position="124"/>
    </location>
</feature>
<dbReference type="EMBL" id="JARBHB010000005">
    <property type="protein sequence ID" value="KAJ8884693.1"/>
    <property type="molecule type" value="Genomic_DNA"/>
</dbReference>
<evidence type="ECO:0000313" key="2">
    <source>
        <dbReference type="EMBL" id="KAJ8884693.1"/>
    </source>
</evidence>
<organism evidence="2 3">
    <name type="scientific">Dryococelus australis</name>
    <dbReference type="NCBI Taxonomy" id="614101"/>
    <lineage>
        <taxon>Eukaryota</taxon>
        <taxon>Metazoa</taxon>
        <taxon>Ecdysozoa</taxon>
        <taxon>Arthropoda</taxon>
        <taxon>Hexapoda</taxon>
        <taxon>Insecta</taxon>
        <taxon>Pterygota</taxon>
        <taxon>Neoptera</taxon>
        <taxon>Polyneoptera</taxon>
        <taxon>Phasmatodea</taxon>
        <taxon>Verophasmatodea</taxon>
        <taxon>Anareolatae</taxon>
        <taxon>Phasmatidae</taxon>
        <taxon>Eurycanthinae</taxon>
        <taxon>Dryococelus</taxon>
    </lineage>
</organism>
<protein>
    <recommendedName>
        <fullName evidence="1">Mutator-like transposase domain-containing protein</fullName>
    </recommendedName>
</protein>
<dbReference type="Proteomes" id="UP001159363">
    <property type="component" value="Chromosome 4"/>
</dbReference>
<keyword evidence="3" id="KW-1185">Reference proteome</keyword>